<gene>
    <name evidence="3" type="ORF">AB6A40_011727</name>
</gene>
<dbReference type="Proteomes" id="UP001608902">
    <property type="component" value="Unassembled WGS sequence"/>
</dbReference>
<dbReference type="InterPro" id="IPR050485">
    <property type="entry name" value="Proline_metab_enzyme"/>
</dbReference>
<dbReference type="AlphaFoldDB" id="A0ABD6F3Z9"/>
<evidence type="ECO:0000313" key="4">
    <source>
        <dbReference type="Proteomes" id="UP001608902"/>
    </source>
</evidence>
<keyword evidence="1" id="KW-0560">Oxidoreductase</keyword>
<organism evidence="3 4">
    <name type="scientific">Gnathostoma spinigerum</name>
    <dbReference type="NCBI Taxonomy" id="75299"/>
    <lineage>
        <taxon>Eukaryota</taxon>
        <taxon>Metazoa</taxon>
        <taxon>Ecdysozoa</taxon>
        <taxon>Nematoda</taxon>
        <taxon>Chromadorea</taxon>
        <taxon>Rhabditida</taxon>
        <taxon>Spirurina</taxon>
        <taxon>Gnathostomatomorpha</taxon>
        <taxon>Gnathostomatoidea</taxon>
        <taxon>Gnathostomatidae</taxon>
        <taxon>Gnathostoma</taxon>
    </lineage>
</organism>
<sequence length="72" mass="8016">MLHAADLCAGKYRMALNATTMLGQGKNIVQAEIDSACELTDFLRFNSMFALELLKYSPICTPGIKNSMHYRS</sequence>
<dbReference type="GO" id="GO:0016491">
    <property type="term" value="F:oxidoreductase activity"/>
    <property type="evidence" value="ECO:0007669"/>
    <property type="project" value="UniProtKB-KW"/>
</dbReference>
<comment type="caution">
    <text evidence="3">The sequence shown here is derived from an EMBL/GenBank/DDBJ whole genome shotgun (WGS) entry which is preliminary data.</text>
</comment>
<keyword evidence="4" id="KW-1185">Reference proteome</keyword>
<proteinExistence type="predicted"/>
<dbReference type="EMBL" id="JBGFUD010026215">
    <property type="protein sequence ID" value="MFH4985018.1"/>
    <property type="molecule type" value="Genomic_DNA"/>
</dbReference>
<evidence type="ECO:0000256" key="2">
    <source>
        <dbReference type="ARBA" id="ARBA00023027"/>
    </source>
</evidence>
<dbReference type="InterPro" id="IPR016162">
    <property type="entry name" value="Ald_DH_N"/>
</dbReference>
<evidence type="ECO:0000313" key="3">
    <source>
        <dbReference type="EMBL" id="MFH4985018.1"/>
    </source>
</evidence>
<accession>A0ABD6F3Z9</accession>
<dbReference type="Gene3D" id="3.40.605.10">
    <property type="entry name" value="Aldehyde Dehydrogenase, Chain A, domain 1"/>
    <property type="match status" value="1"/>
</dbReference>
<reference evidence="3 4" key="1">
    <citation type="submission" date="2024-08" db="EMBL/GenBank/DDBJ databases">
        <title>Gnathostoma spinigerum genome.</title>
        <authorList>
            <person name="Gonzalez-Bertolin B."/>
            <person name="Monzon S."/>
            <person name="Zaballos A."/>
            <person name="Jimenez P."/>
            <person name="Dekumyoy P."/>
            <person name="Varona S."/>
            <person name="Cuesta I."/>
            <person name="Sumanam S."/>
            <person name="Adisakwattana P."/>
            <person name="Gasser R.B."/>
            <person name="Hernandez-Gonzalez A."/>
            <person name="Young N.D."/>
            <person name="Perteguer M.J."/>
        </authorList>
    </citation>
    <scope>NUCLEOTIDE SEQUENCE [LARGE SCALE GENOMIC DNA]</scope>
    <source>
        <strain evidence="3">AL3</strain>
        <tissue evidence="3">Liver</tissue>
    </source>
</reference>
<evidence type="ECO:0000256" key="1">
    <source>
        <dbReference type="ARBA" id="ARBA00023002"/>
    </source>
</evidence>
<name>A0ABD6F3Z9_9BILA</name>
<dbReference type="PANTHER" id="PTHR42862:SF1">
    <property type="entry name" value="DELTA-1-PYRROLINE-5-CARBOXYLATE DEHYDROGENASE 2, ISOFORM A-RELATED"/>
    <property type="match status" value="1"/>
</dbReference>
<protein>
    <submittedName>
        <fullName evidence="3">Uncharacterized protein</fullName>
    </submittedName>
</protein>
<dbReference type="PANTHER" id="PTHR42862">
    <property type="entry name" value="DELTA-1-PYRROLINE-5-CARBOXYLATE DEHYDROGENASE 1, ISOFORM A-RELATED"/>
    <property type="match status" value="1"/>
</dbReference>
<keyword evidence="2" id="KW-0520">NAD</keyword>